<sequence>MSGINNPSDKTQIASLDSNQKRTSAKNKINLIGKKISDRYLVEELIGQGGMCYIYRARDTFLENVNRAEAFVALKVLQEEFSYSEEAITLLKDETAKTQQLSHPNIVKVFSADSDGDLYYVTMELVEGETLEQIIKRNKPSGMAFKKAKVILEQLADALIYAHSRGVIHNDLKPSNIIFDSNGDLKVLDFGIAKHKNIEDAYAVRSNVELGDIGGYTPTYASPEQLNGASATVKDDVFSYACIAFELLSSKHPFNRVAADKLPKSTTAKRPSNCPLWLWQSINNALSLETSQRQSSLLPISKKLKSNLKPAIGLVAASVILVIVAIQYQLANTVQVKQLEAKLDNANAINQQVETWMSWNGPHILDKLAEIPPQYEVLKQGLLRVNQTSILGSFDKRANNFNNSNSNKFKDFDKTISIYSKALDYYPDSEKLSVQLESILRERQSIIFDITSRINLLLEQSRYNESDNNNIPQLIQDLKEVDNTYVYEPSSLHFDNFKIALDKAVEEDDVIAQKALLNVGKAIFTSNQKAELLFANLLKRESAIDALTFYQKKLAIGEQITYPLSDAIVFYQPRFQRYSEQLEGIEDYKQLLEFEELINLESADLPTDFPLLLTLKQDLSKRYITMANTLMKRKMYRTAEQLVERSEAITQSLDSML</sequence>
<name>A0A833AHG2_9GAMM</name>
<dbReference type="Gene3D" id="3.30.200.20">
    <property type="entry name" value="Phosphorylase Kinase, domain 1"/>
    <property type="match status" value="1"/>
</dbReference>
<protein>
    <submittedName>
        <fullName evidence="8">Serine/threonine protein kinase</fullName>
    </submittedName>
</protein>
<dbReference type="SMART" id="SM00220">
    <property type="entry name" value="S_TKc"/>
    <property type="match status" value="1"/>
</dbReference>
<organism evidence="8 10">
    <name type="scientific">Pseudoalteromonas fuliginea</name>
    <dbReference type="NCBI Taxonomy" id="1872678"/>
    <lineage>
        <taxon>Bacteria</taxon>
        <taxon>Pseudomonadati</taxon>
        <taxon>Pseudomonadota</taxon>
        <taxon>Gammaproteobacteria</taxon>
        <taxon>Alteromonadales</taxon>
        <taxon>Pseudoalteromonadaceae</taxon>
        <taxon>Pseudoalteromonas</taxon>
    </lineage>
</organism>
<dbReference type="AlphaFoldDB" id="A0A833AHG2"/>
<dbReference type="EMBL" id="SEUK01000044">
    <property type="protein sequence ID" value="KAA1162590.1"/>
    <property type="molecule type" value="Genomic_DNA"/>
</dbReference>
<dbReference type="InterPro" id="IPR008271">
    <property type="entry name" value="Ser/Thr_kinase_AS"/>
</dbReference>
<dbReference type="Pfam" id="PF00069">
    <property type="entry name" value="Pkinase"/>
    <property type="match status" value="1"/>
</dbReference>
<evidence type="ECO:0000313" key="7">
    <source>
        <dbReference type="EMBL" id="KAA1156199.1"/>
    </source>
</evidence>
<dbReference type="PROSITE" id="PS50011">
    <property type="entry name" value="PROTEIN_KINASE_DOM"/>
    <property type="match status" value="1"/>
</dbReference>
<dbReference type="SUPFAM" id="SSF56112">
    <property type="entry name" value="Protein kinase-like (PK-like)"/>
    <property type="match status" value="1"/>
</dbReference>
<proteinExistence type="predicted"/>
<evidence type="ECO:0000256" key="2">
    <source>
        <dbReference type="ARBA" id="ARBA00022741"/>
    </source>
</evidence>
<accession>A0A833AHG2</accession>
<gene>
    <name evidence="8" type="ORF">EU508_06240</name>
    <name evidence="7" type="ORF">EU509_10440</name>
</gene>
<feature type="domain" description="Protein kinase" evidence="6">
    <location>
        <begin position="40"/>
        <end position="312"/>
    </location>
</feature>
<keyword evidence="3 8" id="KW-0418">Kinase</keyword>
<dbReference type="RefSeq" id="WP_149606008.1">
    <property type="nucleotide sequence ID" value="NZ_SEUJ01000069.1"/>
</dbReference>
<evidence type="ECO:0000313" key="8">
    <source>
        <dbReference type="EMBL" id="KAA1162590.1"/>
    </source>
</evidence>
<dbReference type="PANTHER" id="PTHR43289:SF34">
    <property type="entry name" value="SERINE_THREONINE-PROTEIN KINASE YBDM-RELATED"/>
    <property type="match status" value="1"/>
</dbReference>
<dbReference type="InterPro" id="IPR000719">
    <property type="entry name" value="Prot_kinase_dom"/>
</dbReference>
<feature type="region of interest" description="Disordered" evidence="5">
    <location>
        <begin position="1"/>
        <end position="20"/>
    </location>
</feature>
<evidence type="ECO:0000259" key="6">
    <source>
        <dbReference type="PROSITE" id="PS50011"/>
    </source>
</evidence>
<comment type="caution">
    <text evidence="8">The sequence shown here is derived from an EMBL/GenBank/DDBJ whole genome shotgun (WGS) entry which is preliminary data.</text>
</comment>
<evidence type="ECO:0000256" key="1">
    <source>
        <dbReference type="ARBA" id="ARBA00022679"/>
    </source>
</evidence>
<keyword evidence="1" id="KW-0808">Transferase</keyword>
<dbReference type="Proteomes" id="UP000324162">
    <property type="component" value="Unassembled WGS sequence"/>
</dbReference>
<keyword evidence="4" id="KW-0067">ATP-binding</keyword>
<dbReference type="CDD" id="cd14014">
    <property type="entry name" value="STKc_PknB_like"/>
    <property type="match status" value="1"/>
</dbReference>
<keyword evidence="2" id="KW-0547">Nucleotide-binding</keyword>
<evidence type="ECO:0000256" key="4">
    <source>
        <dbReference type="ARBA" id="ARBA00022840"/>
    </source>
</evidence>
<evidence type="ECO:0000256" key="3">
    <source>
        <dbReference type="ARBA" id="ARBA00022777"/>
    </source>
</evidence>
<dbReference type="PANTHER" id="PTHR43289">
    <property type="entry name" value="MITOGEN-ACTIVATED PROTEIN KINASE KINASE KINASE 20-RELATED"/>
    <property type="match status" value="1"/>
</dbReference>
<dbReference type="GO" id="GO:0004674">
    <property type="term" value="F:protein serine/threonine kinase activity"/>
    <property type="evidence" value="ECO:0007669"/>
    <property type="project" value="UniProtKB-KW"/>
</dbReference>
<evidence type="ECO:0000313" key="9">
    <source>
        <dbReference type="Proteomes" id="UP000322915"/>
    </source>
</evidence>
<keyword evidence="8" id="KW-0723">Serine/threonine-protein kinase</keyword>
<evidence type="ECO:0000256" key="5">
    <source>
        <dbReference type="SAM" id="MobiDB-lite"/>
    </source>
</evidence>
<dbReference type="Gene3D" id="1.10.510.10">
    <property type="entry name" value="Transferase(Phosphotransferase) domain 1"/>
    <property type="match status" value="1"/>
</dbReference>
<dbReference type="GO" id="GO:0005524">
    <property type="term" value="F:ATP binding"/>
    <property type="evidence" value="ECO:0007669"/>
    <property type="project" value="UniProtKB-KW"/>
</dbReference>
<dbReference type="PROSITE" id="PS00108">
    <property type="entry name" value="PROTEIN_KINASE_ST"/>
    <property type="match status" value="1"/>
</dbReference>
<dbReference type="Proteomes" id="UP000322915">
    <property type="component" value="Unassembled WGS sequence"/>
</dbReference>
<dbReference type="InterPro" id="IPR011009">
    <property type="entry name" value="Kinase-like_dom_sf"/>
</dbReference>
<evidence type="ECO:0000313" key="10">
    <source>
        <dbReference type="Proteomes" id="UP000324162"/>
    </source>
</evidence>
<reference evidence="9 10" key="1">
    <citation type="submission" date="2019-01" db="EMBL/GenBank/DDBJ databases">
        <title>Genome sequences of marine Pseudoalteromonas species.</title>
        <authorList>
            <person name="Boraston A.B."/>
            <person name="Hehemann J.-H."/>
            <person name="Vickers C.J."/>
            <person name="Salama-Alber O."/>
            <person name="Abe K."/>
            <person name="Hettle A.J."/>
        </authorList>
    </citation>
    <scope>NUCLEOTIDE SEQUENCE [LARGE SCALE GENOMIC DNA]</scope>
    <source>
        <strain evidence="8 10">PS42</strain>
        <strain evidence="7 9">PS47</strain>
    </source>
</reference>
<keyword evidence="9" id="KW-1185">Reference proteome</keyword>
<dbReference type="EMBL" id="SEUJ01000069">
    <property type="protein sequence ID" value="KAA1156199.1"/>
    <property type="molecule type" value="Genomic_DNA"/>
</dbReference>